<dbReference type="GO" id="GO:0006633">
    <property type="term" value="P:fatty acid biosynthetic process"/>
    <property type="evidence" value="ECO:0007669"/>
    <property type="project" value="InterPro"/>
</dbReference>
<proteinExistence type="inferred from homology"/>
<dbReference type="InterPro" id="IPR029069">
    <property type="entry name" value="HotDog_dom_sf"/>
</dbReference>
<gene>
    <name evidence="4" type="ORF">Pla110_28490</name>
</gene>
<dbReference type="InterPro" id="IPR002864">
    <property type="entry name" value="Acyl-ACP_thioesterase_NHD"/>
</dbReference>
<dbReference type="Gene3D" id="3.10.129.10">
    <property type="entry name" value="Hotdog Thioesterase"/>
    <property type="match status" value="1"/>
</dbReference>
<dbReference type="PANTHER" id="PTHR31793:SF27">
    <property type="entry name" value="NOVEL THIOESTERASE SUPERFAMILY DOMAIN AND SAPOSIN A-TYPE DOMAIN CONTAINING PROTEIN (0610012H03RIK)"/>
    <property type="match status" value="1"/>
</dbReference>
<dbReference type="RefSeq" id="WP_144996325.1">
    <property type="nucleotide sequence ID" value="NZ_CP036281.1"/>
</dbReference>
<evidence type="ECO:0000313" key="5">
    <source>
        <dbReference type="Proteomes" id="UP000317178"/>
    </source>
</evidence>
<dbReference type="PANTHER" id="PTHR31793">
    <property type="entry name" value="4-HYDROXYBENZOYL-COA THIOESTERASE FAMILY MEMBER"/>
    <property type="match status" value="1"/>
</dbReference>
<protein>
    <submittedName>
        <fullName evidence="4">Acyl-CoA thioesterase YbgC</fullName>
    </submittedName>
</protein>
<dbReference type="InterPro" id="IPR050563">
    <property type="entry name" value="4-hydroxybenzoyl-CoA_TE"/>
</dbReference>
<evidence type="ECO:0000259" key="3">
    <source>
        <dbReference type="Pfam" id="PF01643"/>
    </source>
</evidence>
<dbReference type="EMBL" id="CP036281">
    <property type="protein sequence ID" value="QDU81112.1"/>
    <property type="molecule type" value="Genomic_DNA"/>
</dbReference>
<keyword evidence="5" id="KW-1185">Reference proteome</keyword>
<dbReference type="AlphaFoldDB" id="A0A518CPG6"/>
<evidence type="ECO:0000256" key="1">
    <source>
        <dbReference type="ARBA" id="ARBA00005953"/>
    </source>
</evidence>
<comment type="similarity">
    <text evidence="1">Belongs to the 4-hydroxybenzoyl-CoA thioesterase family.</text>
</comment>
<dbReference type="OrthoDB" id="9801517at2"/>
<organism evidence="4 5">
    <name type="scientific">Polystyrenella longa</name>
    <dbReference type="NCBI Taxonomy" id="2528007"/>
    <lineage>
        <taxon>Bacteria</taxon>
        <taxon>Pseudomonadati</taxon>
        <taxon>Planctomycetota</taxon>
        <taxon>Planctomycetia</taxon>
        <taxon>Planctomycetales</taxon>
        <taxon>Planctomycetaceae</taxon>
        <taxon>Polystyrenella</taxon>
    </lineage>
</organism>
<keyword evidence="2" id="KW-0378">Hydrolase</keyword>
<name>A0A518CPG6_9PLAN</name>
<accession>A0A518CPG6</accession>
<dbReference type="Proteomes" id="UP000317178">
    <property type="component" value="Chromosome"/>
</dbReference>
<dbReference type="Pfam" id="PF01643">
    <property type="entry name" value="Acyl-ACP_TE"/>
    <property type="match status" value="1"/>
</dbReference>
<feature type="domain" description="Acyl-ACP thioesterase N-terminal hotdog" evidence="3">
    <location>
        <begin position="5"/>
        <end position="131"/>
    </location>
</feature>
<sequence>MALIYEHHLTVPPDAIDGQGHVNNVVYLNWMQDAAVAHSSAQGWTNARYKETGFSWVVRTHTIEYLREAFLNEEITVRTWIANMKKVTSLRRYEIVRDRDEAILAKAATNFAFINRKTAKIMRVPPELINSFEIVPDQT</sequence>
<evidence type="ECO:0000256" key="2">
    <source>
        <dbReference type="ARBA" id="ARBA00022801"/>
    </source>
</evidence>
<reference evidence="4 5" key="1">
    <citation type="submission" date="2019-02" db="EMBL/GenBank/DDBJ databases">
        <title>Deep-cultivation of Planctomycetes and their phenomic and genomic characterization uncovers novel biology.</title>
        <authorList>
            <person name="Wiegand S."/>
            <person name="Jogler M."/>
            <person name="Boedeker C."/>
            <person name="Pinto D."/>
            <person name="Vollmers J."/>
            <person name="Rivas-Marin E."/>
            <person name="Kohn T."/>
            <person name="Peeters S.H."/>
            <person name="Heuer A."/>
            <person name="Rast P."/>
            <person name="Oberbeckmann S."/>
            <person name="Bunk B."/>
            <person name="Jeske O."/>
            <person name="Meyerdierks A."/>
            <person name="Storesund J.E."/>
            <person name="Kallscheuer N."/>
            <person name="Luecker S."/>
            <person name="Lage O.M."/>
            <person name="Pohl T."/>
            <person name="Merkel B.J."/>
            <person name="Hornburger P."/>
            <person name="Mueller R.-W."/>
            <person name="Bruemmer F."/>
            <person name="Labrenz M."/>
            <person name="Spormann A.M."/>
            <person name="Op den Camp H."/>
            <person name="Overmann J."/>
            <person name="Amann R."/>
            <person name="Jetten M.S.M."/>
            <person name="Mascher T."/>
            <person name="Medema M.H."/>
            <person name="Devos D.P."/>
            <person name="Kaster A.-K."/>
            <person name="Ovreas L."/>
            <person name="Rohde M."/>
            <person name="Galperin M.Y."/>
            <person name="Jogler C."/>
        </authorList>
    </citation>
    <scope>NUCLEOTIDE SEQUENCE [LARGE SCALE GENOMIC DNA]</scope>
    <source>
        <strain evidence="4 5">Pla110</strain>
    </source>
</reference>
<dbReference type="KEGG" id="plon:Pla110_28490"/>
<dbReference type="GO" id="GO:0047617">
    <property type="term" value="F:fatty acyl-CoA hydrolase activity"/>
    <property type="evidence" value="ECO:0007669"/>
    <property type="project" value="TreeGrafter"/>
</dbReference>
<dbReference type="SUPFAM" id="SSF54637">
    <property type="entry name" value="Thioesterase/thiol ester dehydrase-isomerase"/>
    <property type="match status" value="1"/>
</dbReference>
<dbReference type="CDD" id="cd00586">
    <property type="entry name" value="4HBT"/>
    <property type="match status" value="1"/>
</dbReference>
<evidence type="ECO:0000313" key="4">
    <source>
        <dbReference type="EMBL" id="QDU81112.1"/>
    </source>
</evidence>